<evidence type="ECO:0000256" key="10">
    <source>
        <dbReference type="PROSITE-ProRule" id="PRU00043"/>
    </source>
</evidence>
<comment type="subcellular location">
    <subcellularLocation>
        <location evidence="1">Membrane</location>
        <topology evidence="1">Single-pass membrane protein</topology>
    </subcellularLocation>
</comment>
<feature type="domain" description="Cadherin" evidence="13">
    <location>
        <begin position="322"/>
        <end position="420"/>
    </location>
</feature>
<dbReference type="InterPro" id="IPR002126">
    <property type="entry name" value="Cadherin-like_dom"/>
</dbReference>
<keyword evidence="2" id="KW-0245">EGF-like domain</keyword>
<feature type="transmembrane region" description="Helical" evidence="12">
    <location>
        <begin position="559"/>
        <end position="585"/>
    </location>
</feature>
<dbReference type="OrthoDB" id="6250271at2759"/>
<evidence type="ECO:0000256" key="2">
    <source>
        <dbReference type="ARBA" id="ARBA00022536"/>
    </source>
</evidence>
<feature type="domain" description="Cadherin" evidence="13">
    <location>
        <begin position="208"/>
        <end position="319"/>
    </location>
</feature>
<evidence type="ECO:0000256" key="5">
    <source>
        <dbReference type="ARBA" id="ARBA00022737"/>
    </source>
</evidence>
<evidence type="ECO:0000256" key="3">
    <source>
        <dbReference type="ARBA" id="ARBA00022692"/>
    </source>
</evidence>
<keyword evidence="7 12" id="KW-1133">Transmembrane helix</keyword>
<feature type="compositionally biased region" description="Low complexity" evidence="11">
    <location>
        <begin position="594"/>
        <end position="603"/>
    </location>
</feature>
<keyword evidence="15" id="KW-1185">Reference proteome</keyword>
<evidence type="ECO:0000313" key="14">
    <source>
        <dbReference type="EMBL" id="RWS27461.1"/>
    </source>
</evidence>
<keyword evidence="5" id="KW-0677">Repeat</keyword>
<keyword evidence="4" id="KW-0732">Signal</keyword>
<protein>
    <submittedName>
        <fullName evidence="14">Fat-like cadherin-related tumor suppressor-like protein</fullName>
    </submittedName>
</protein>
<feature type="region of interest" description="Disordered" evidence="11">
    <location>
        <begin position="813"/>
        <end position="837"/>
    </location>
</feature>
<keyword evidence="9" id="KW-1015">Disulfide bond</keyword>
<organism evidence="14 15">
    <name type="scientific">Leptotrombidium deliense</name>
    <dbReference type="NCBI Taxonomy" id="299467"/>
    <lineage>
        <taxon>Eukaryota</taxon>
        <taxon>Metazoa</taxon>
        <taxon>Ecdysozoa</taxon>
        <taxon>Arthropoda</taxon>
        <taxon>Chelicerata</taxon>
        <taxon>Arachnida</taxon>
        <taxon>Acari</taxon>
        <taxon>Acariformes</taxon>
        <taxon>Trombidiformes</taxon>
        <taxon>Prostigmata</taxon>
        <taxon>Anystina</taxon>
        <taxon>Parasitengona</taxon>
        <taxon>Trombiculoidea</taxon>
        <taxon>Trombiculidae</taxon>
        <taxon>Leptotrombidium</taxon>
    </lineage>
</organism>
<evidence type="ECO:0000313" key="15">
    <source>
        <dbReference type="Proteomes" id="UP000288716"/>
    </source>
</evidence>
<feature type="compositionally biased region" description="Low complexity" evidence="11">
    <location>
        <begin position="625"/>
        <end position="636"/>
    </location>
</feature>
<comment type="caution">
    <text evidence="14">The sequence shown here is derived from an EMBL/GenBank/DDBJ whole genome shotgun (WGS) entry which is preliminary data.</text>
</comment>
<evidence type="ECO:0000256" key="6">
    <source>
        <dbReference type="ARBA" id="ARBA00022837"/>
    </source>
</evidence>
<feature type="compositionally biased region" description="Polar residues" evidence="11">
    <location>
        <begin position="669"/>
        <end position="678"/>
    </location>
</feature>
<feature type="domain" description="Cadherin" evidence="13">
    <location>
        <begin position="9"/>
        <end position="97"/>
    </location>
</feature>
<dbReference type="AlphaFoldDB" id="A0A443SIV3"/>
<evidence type="ECO:0000256" key="12">
    <source>
        <dbReference type="SAM" id="Phobius"/>
    </source>
</evidence>
<dbReference type="GO" id="GO:0005509">
    <property type="term" value="F:calcium ion binding"/>
    <property type="evidence" value="ECO:0007669"/>
    <property type="project" value="UniProtKB-UniRule"/>
</dbReference>
<dbReference type="Pfam" id="PF00028">
    <property type="entry name" value="Cadherin"/>
    <property type="match status" value="3"/>
</dbReference>
<keyword evidence="8 12" id="KW-0472">Membrane</keyword>
<dbReference type="CDD" id="cd11304">
    <property type="entry name" value="Cadherin_repeat"/>
    <property type="match status" value="4"/>
</dbReference>
<dbReference type="Proteomes" id="UP000288716">
    <property type="component" value="Unassembled WGS sequence"/>
</dbReference>
<name>A0A443SIV3_9ACAR</name>
<feature type="region of interest" description="Disordered" evidence="11">
    <location>
        <begin position="668"/>
        <end position="739"/>
    </location>
</feature>
<sequence length="837" mass="92146">MVIGNVTSETGEPGNIELSLAPQSPHSRLDGLEVPIKIKPGTKDLVLIRKLDKEGVEGEHGIVIGVRCKKINQAADPSIIIPVRIIVTDANDHPPEFLGLPYVVNVSEVAMVGSPLVPAGKIRAKDDDQQGPFSTVEYYVEPGPFSHIAKFESQLGGALILTAPLDYETLPKFSIIVRTQDQGEPPLTATATVTVNVIDADDQNPRFMDDKYNARLADNNREGSQLMVSPKSIRAVDPDTDINSPIEYSFNHAADSREYSYFHIDPKFGDITLKKSLPSTMTFPITLVIRATQVDNRDRYALTTLTVFNRKQVQFVPDIRFQRENYTASVLENVPPGQVLLTVQTSRSDNREESIQFQILDDENGYFGIRKTGEIVLKKMLDYEQRPWYSFRVMASDGKQSDVARINVSVLNVNDHDPQFSQNHYNFFVSEGRLRNTSVVGEVRATDSDSGDAIELSVKGPFAKTFTVTNDGLIKVKSLKHLNTSQCHLIVVATDNGKPPRSSSVPVTVQFAPNVLKAFSRNIDDLESFIARHNDAESKQNAGTGVDMNMIFNAGSSSALLLVIVLGVLLATLFIIIITLTVHVLKQKKFTTASVSSSSSDSSENASPTHHLPYNYNSASRRRSSSSITSLGKGSRVAPLPEGRTLFVPTSTSLTGFGMRGVENPIFNMPSTTTSNLNMRYHSSPPNSDPDSAIVSDASSNSRADNERDNGNKDDRSISPPPPPSVTCTGSTGGGTASRISVIKWPQGSIPRRVKKLTWEDERYAGAVGDRCIVRPVFNEQQIMQGEQQRCDNHVVNDQERNYESNYFFAANPQMQQSALQSDEQTEEHRGTELDPD</sequence>
<dbReference type="VEuPathDB" id="VectorBase:LDEU004579"/>
<evidence type="ECO:0000256" key="8">
    <source>
        <dbReference type="ARBA" id="ARBA00023136"/>
    </source>
</evidence>
<dbReference type="GO" id="GO:0016020">
    <property type="term" value="C:membrane"/>
    <property type="evidence" value="ECO:0007669"/>
    <property type="project" value="UniProtKB-SubCell"/>
</dbReference>
<feature type="compositionally biased region" description="Polar residues" evidence="11">
    <location>
        <begin position="813"/>
        <end position="823"/>
    </location>
</feature>
<reference evidence="14 15" key="1">
    <citation type="journal article" date="2018" name="Gigascience">
        <title>Genomes of trombidid mites reveal novel predicted allergens and laterally-transferred genes associated with secondary metabolism.</title>
        <authorList>
            <person name="Dong X."/>
            <person name="Chaisiri K."/>
            <person name="Xia D."/>
            <person name="Armstrong S.D."/>
            <person name="Fang Y."/>
            <person name="Donnelly M.J."/>
            <person name="Kadowaki T."/>
            <person name="McGarry J.W."/>
            <person name="Darby A.C."/>
            <person name="Makepeace B.L."/>
        </authorList>
    </citation>
    <scope>NUCLEOTIDE SEQUENCE [LARGE SCALE GENOMIC DNA]</scope>
    <source>
        <strain evidence="14">UoL-UT</strain>
    </source>
</reference>
<dbReference type="PROSITE" id="PS50268">
    <property type="entry name" value="CADHERIN_2"/>
    <property type="match status" value="5"/>
</dbReference>
<dbReference type="PRINTS" id="PR00205">
    <property type="entry name" value="CADHERIN"/>
</dbReference>
<dbReference type="SMART" id="SM00112">
    <property type="entry name" value="CA"/>
    <property type="match status" value="5"/>
</dbReference>
<keyword evidence="6 10" id="KW-0106">Calcium</keyword>
<evidence type="ECO:0000256" key="1">
    <source>
        <dbReference type="ARBA" id="ARBA00004167"/>
    </source>
</evidence>
<dbReference type="InterPro" id="IPR015919">
    <property type="entry name" value="Cadherin-like_sf"/>
</dbReference>
<feature type="compositionally biased region" description="Basic and acidic residues" evidence="11">
    <location>
        <begin position="704"/>
        <end position="717"/>
    </location>
</feature>
<gene>
    <name evidence="14" type="ORF">B4U80_07007</name>
</gene>
<evidence type="ECO:0000256" key="9">
    <source>
        <dbReference type="ARBA" id="ARBA00023157"/>
    </source>
</evidence>
<dbReference type="SUPFAM" id="SSF49313">
    <property type="entry name" value="Cadherin-like"/>
    <property type="match status" value="4"/>
</dbReference>
<dbReference type="FunFam" id="2.60.40.60:FF:000058">
    <property type="entry name" value="FAT atypical cadherin 3"/>
    <property type="match status" value="1"/>
</dbReference>
<feature type="domain" description="Cadherin" evidence="13">
    <location>
        <begin position="98"/>
        <end position="207"/>
    </location>
</feature>
<feature type="region of interest" description="Disordered" evidence="11">
    <location>
        <begin position="594"/>
        <end position="644"/>
    </location>
</feature>
<dbReference type="Gene3D" id="2.60.40.60">
    <property type="entry name" value="Cadherins"/>
    <property type="match status" value="5"/>
</dbReference>
<proteinExistence type="predicted"/>
<dbReference type="EMBL" id="NCKV01001999">
    <property type="protein sequence ID" value="RWS27461.1"/>
    <property type="molecule type" value="Genomic_DNA"/>
</dbReference>
<dbReference type="STRING" id="299467.A0A443SIV3"/>
<dbReference type="PANTHER" id="PTHR24026:SF133">
    <property type="entry name" value="CADHERIN-RELATED FAMILY MEMBER 2"/>
    <property type="match status" value="1"/>
</dbReference>
<keyword evidence="3 12" id="KW-0812">Transmembrane</keyword>
<feature type="domain" description="Cadherin" evidence="13">
    <location>
        <begin position="421"/>
        <end position="511"/>
    </location>
</feature>
<evidence type="ECO:0000256" key="7">
    <source>
        <dbReference type="ARBA" id="ARBA00022989"/>
    </source>
</evidence>
<evidence type="ECO:0000256" key="4">
    <source>
        <dbReference type="ARBA" id="ARBA00022729"/>
    </source>
</evidence>
<accession>A0A443SIV3</accession>
<feature type="compositionally biased region" description="Basic and acidic residues" evidence="11">
    <location>
        <begin position="827"/>
        <end position="837"/>
    </location>
</feature>
<evidence type="ECO:0000259" key="13">
    <source>
        <dbReference type="PROSITE" id="PS50268"/>
    </source>
</evidence>
<dbReference type="PANTHER" id="PTHR24026">
    <property type="entry name" value="FAT ATYPICAL CADHERIN-RELATED"/>
    <property type="match status" value="1"/>
</dbReference>
<evidence type="ECO:0000256" key="11">
    <source>
        <dbReference type="SAM" id="MobiDB-lite"/>
    </source>
</evidence>
<dbReference type="GO" id="GO:0007156">
    <property type="term" value="P:homophilic cell adhesion via plasma membrane adhesion molecules"/>
    <property type="evidence" value="ECO:0007669"/>
    <property type="project" value="InterPro"/>
</dbReference>